<evidence type="ECO:0000256" key="3">
    <source>
        <dbReference type="ARBA" id="ARBA00023125"/>
    </source>
</evidence>
<dbReference type="EMBL" id="UOGI01000035">
    <property type="protein sequence ID" value="VAX28921.1"/>
    <property type="molecule type" value="Genomic_DNA"/>
</dbReference>
<gene>
    <name evidence="5" type="ORF">MNBD_NITROSPIRAE03-1335</name>
</gene>
<reference evidence="5" key="1">
    <citation type="submission" date="2018-06" db="EMBL/GenBank/DDBJ databases">
        <authorList>
            <person name="Zhirakovskaya E."/>
        </authorList>
    </citation>
    <scope>NUCLEOTIDE SEQUENCE</scope>
</reference>
<evidence type="ECO:0000256" key="1">
    <source>
        <dbReference type="ARBA" id="ARBA00022741"/>
    </source>
</evidence>
<evidence type="ECO:0000313" key="5">
    <source>
        <dbReference type="EMBL" id="VAX28921.1"/>
    </source>
</evidence>
<dbReference type="GO" id="GO:0005829">
    <property type="term" value="C:cytosol"/>
    <property type="evidence" value="ECO:0007669"/>
    <property type="project" value="TreeGrafter"/>
</dbReference>
<dbReference type="InterPro" id="IPR045076">
    <property type="entry name" value="MutS"/>
</dbReference>
<dbReference type="GO" id="GO:0006298">
    <property type="term" value="P:mismatch repair"/>
    <property type="evidence" value="ECO:0007669"/>
    <property type="project" value="InterPro"/>
</dbReference>
<dbReference type="Pfam" id="PF00488">
    <property type="entry name" value="MutS_V"/>
    <property type="match status" value="1"/>
</dbReference>
<dbReference type="GO" id="GO:0030983">
    <property type="term" value="F:mismatched DNA binding"/>
    <property type="evidence" value="ECO:0007669"/>
    <property type="project" value="InterPro"/>
</dbReference>
<protein>
    <submittedName>
        <fullName evidence="5">MutS domain protein, family 4</fullName>
    </submittedName>
</protein>
<dbReference type="GO" id="GO:0140664">
    <property type="term" value="F:ATP-dependent DNA damage sensor activity"/>
    <property type="evidence" value="ECO:0007669"/>
    <property type="project" value="InterPro"/>
</dbReference>
<accession>A0A3B1CR15</accession>
<dbReference type="PANTHER" id="PTHR11361:SF34">
    <property type="entry name" value="DNA MISMATCH REPAIR PROTEIN MSH1, MITOCHONDRIAL"/>
    <property type="match status" value="1"/>
</dbReference>
<dbReference type="GO" id="GO:0005524">
    <property type="term" value="F:ATP binding"/>
    <property type="evidence" value="ECO:0007669"/>
    <property type="project" value="UniProtKB-KW"/>
</dbReference>
<dbReference type="InterPro" id="IPR027417">
    <property type="entry name" value="P-loop_NTPase"/>
</dbReference>
<keyword evidence="1" id="KW-0547">Nucleotide-binding</keyword>
<sequence>MMKVFLMHPDRDFDPNGALPPMEADTEQDLELNTLFAAMAHGDKFLFKVVRQAVLSSLDDIDTIHYRQEVLKDCLKHPVVVRQIYRISLEFMERKRRQWLWISNRHLNPGSILSSALHMLETSLDLLRMLRQIADEHTGAFESTAFCRFFAMIQQELDDEYLSVVEKHIRVLKFPGGALLNAQLGKGNEGTNYVLCKPNDTGQTWIKRIFAQKSQVYSFTLPPRDDHGERALGELRDRGLAWVANAVAQAAEHIESFFNVLQLELAFYLSCLNLYGQLDQLGAPVTFPQPVPACEHRLSCTGLYDVTLALTMKQKVVGNDIADNGKDLVIITGPNQGGKTTFLRSIGLSQLMMQCGMFVPAESFAANLCTGLFTHFKREEDKTMESGKFEEELKRMSTIVDFITPDSLILLNESFAATNEREGSEIAGQIVSALIEKRIKVFYVTHLYEFAHSFYEKEKVLFLQAERLQDRRRTFRLKEGEPLETSYGVDLYNRIFSKGARRSEHAT</sequence>
<keyword evidence="3" id="KW-0238">DNA-binding</keyword>
<dbReference type="PANTHER" id="PTHR11361">
    <property type="entry name" value="DNA MISMATCH REPAIR PROTEIN MUTS FAMILY MEMBER"/>
    <property type="match status" value="1"/>
</dbReference>
<evidence type="ECO:0000259" key="4">
    <source>
        <dbReference type="SMART" id="SM00534"/>
    </source>
</evidence>
<proteinExistence type="predicted"/>
<dbReference type="AlphaFoldDB" id="A0A3B1CR15"/>
<name>A0A3B1CR15_9ZZZZ</name>
<feature type="domain" description="DNA mismatch repair proteins mutS family" evidence="4">
    <location>
        <begin position="326"/>
        <end position="504"/>
    </location>
</feature>
<evidence type="ECO:0000256" key="2">
    <source>
        <dbReference type="ARBA" id="ARBA00022840"/>
    </source>
</evidence>
<dbReference type="Gene3D" id="3.40.50.300">
    <property type="entry name" value="P-loop containing nucleotide triphosphate hydrolases"/>
    <property type="match status" value="1"/>
</dbReference>
<organism evidence="5">
    <name type="scientific">hydrothermal vent metagenome</name>
    <dbReference type="NCBI Taxonomy" id="652676"/>
    <lineage>
        <taxon>unclassified sequences</taxon>
        <taxon>metagenomes</taxon>
        <taxon>ecological metagenomes</taxon>
    </lineage>
</organism>
<keyword evidence="2" id="KW-0067">ATP-binding</keyword>
<dbReference type="SMART" id="SM00534">
    <property type="entry name" value="MUTSac"/>
    <property type="match status" value="1"/>
</dbReference>
<dbReference type="InterPro" id="IPR000432">
    <property type="entry name" value="DNA_mismatch_repair_MutS_C"/>
</dbReference>
<dbReference type="SUPFAM" id="SSF52540">
    <property type="entry name" value="P-loop containing nucleoside triphosphate hydrolases"/>
    <property type="match status" value="1"/>
</dbReference>